<feature type="transmembrane region" description="Helical" evidence="9">
    <location>
        <begin position="55"/>
        <end position="77"/>
    </location>
</feature>
<evidence type="ECO:0000313" key="10">
    <source>
        <dbReference type="EMBL" id="RVU38162.1"/>
    </source>
</evidence>
<dbReference type="Proteomes" id="UP000287447">
    <property type="component" value="Unassembled WGS sequence"/>
</dbReference>
<feature type="transmembrane region" description="Helical" evidence="9">
    <location>
        <begin position="83"/>
        <end position="103"/>
    </location>
</feature>
<proteinExistence type="inferred from homology"/>
<feature type="transmembrane region" description="Helical" evidence="9">
    <location>
        <begin position="115"/>
        <end position="137"/>
    </location>
</feature>
<evidence type="ECO:0000256" key="5">
    <source>
        <dbReference type="ARBA" id="ARBA00022692"/>
    </source>
</evidence>
<comment type="caution">
    <text evidence="10">The sequence shown here is derived from an EMBL/GenBank/DDBJ whole genome shotgun (WGS) entry which is preliminary data.</text>
</comment>
<dbReference type="AlphaFoldDB" id="A0A3S2VNY6"/>
<keyword evidence="5 9" id="KW-0812">Transmembrane</keyword>
<dbReference type="RefSeq" id="WP_127763534.1">
    <property type="nucleotide sequence ID" value="NZ_SADE01000001.1"/>
</dbReference>
<protein>
    <submittedName>
        <fullName evidence="10">YeeE/YedE family protein</fullName>
    </submittedName>
</protein>
<feature type="transmembrane region" description="Helical" evidence="9">
    <location>
        <begin position="12"/>
        <end position="34"/>
    </location>
</feature>
<evidence type="ECO:0000256" key="4">
    <source>
        <dbReference type="ARBA" id="ARBA00022519"/>
    </source>
</evidence>
<name>A0A3S2VNY6_9PROT</name>
<dbReference type="EMBL" id="SADE01000001">
    <property type="protein sequence ID" value="RVU38162.1"/>
    <property type="molecule type" value="Genomic_DNA"/>
</dbReference>
<evidence type="ECO:0000256" key="3">
    <source>
        <dbReference type="ARBA" id="ARBA00022475"/>
    </source>
</evidence>
<evidence type="ECO:0000256" key="8">
    <source>
        <dbReference type="ARBA" id="ARBA00035655"/>
    </source>
</evidence>
<keyword evidence="11" id="KW-1185">Reference proteome</keyword>
<evidence type="ECO:0000256" key="7">
    <source>
        <dbReference type="ARBA" id="ARBA00023136"/>
    </source>
</evidence>
<comment type="subcellular location">
    <subcellularLocation>
        <location evidence="1">Cell inner membrane</location>
        <topology evidence="1">Multi-pass membrane protein</topology>
    </subcellularLocation>
</comment>
<dbReference type="Pfam" id="PF04143">
    <property type="entry name" value="Sulf_transp"/>
    <property type="match status" value="1"/>
</dbReference>
<keyword evidence="7 9" id="KW-0472">Membrane</keyword>
<dbReference type="InterPro" id="IPR007272">
    <property type="entry name" value="Sulf_transp_TsuA/YedE"/>
</dbReference>
<sequence>MHIDFTDWSMGLIGGLFIGAASALFLLGLGRVAGISGITGDLLMGNKNGRFLENLAFVAGIVLCPLIYAQVVAAPVIQITESLPYLIVGGLLVGFGTRLGNGCTSGHGVCGLSRLSVRSFIATGTFMVVAALVVAFLKTRLG</sequence>
<evidence type="ECO:0000256" key="9">
    <source>
        <dbReference type="SAM" id="Phobius"/>
    </source>
</evidence>
<dbReference type="GO" id="GO:0005886">
    <property type="term" value="C:plasma membrane"/>
    <property type="evidence" value="ECO:0007669"/>
    <property type="project" value="UniProtKB-SubCell"/>
</dbReference>
<evidence type="ECO:0000256" key="2">
    <source>
        <dbReference type="ARBA" id="ARBA00022448"/>
    </source>
</evidence>
<evidence type="ECO:0000313" key="11">
    <source>
        <dbReference type="Proteomes" id="UP000287447"/>
    </source>
</evidence>
<dbReference type="PANTHER" id="PTHR30574">
    <property type="entry name" value="INNER MEMBRANE PROTEIN YEDE"/>
    <property type="match status" value="1"/>
</dbReference>
<dbReference type="OrthoDB" id="9814020at2"/>
<comment type="similarity">
    <text evidence="8">Belongs to the TsuA/YedE (TC 9.B.102) family.</text>
</comment>
<dbReference type="PANTHER" id="PTHR30574:SF1">
    <property type="entry name" value="SULPHUR TRANSPORT DOMAIN-CONTAINING PROTEIN"/>
    <property type="match status" value="1"/>
</dbReference>
<accession>A0A3S2VNY6</accession>
<keyword evidence="2" id="KW-0813">Transport</keyword>
<keyword evidence="3" id="KW-1003">Cell membrane</keyword>
<gene>
    <name evidence="10" type="ORF">EOI86_02340</name>
</gene>
<evidence type="ECO:0000256" key="6">
    <source>
        <dbReference type="ARBA" id="ARBA00022989"/>
    </source>
</evidence>
<evidence type="ECO:0000256" key="1">
    <source>
        <dbReference type="ARBA" id="ARBA00004429"/>
    </source>
</evidence>
<keyword evidence="6 9" id="KW-1133">Transmembrane helix</keyword>
<organism evidence="10 11">
    <name type="scientific">Hwanghaeella grinnelliae</name>
    <dbReference type="NCBI Taxonomy" id="2500179"/>
    <lineage>
        <taxon>Bacteria</taxon>
        <taxon>Pseudomonadati</taxon>
        <taxon>Pseudomonadota</taxon>
        <taxon>Alphaproteobacteria</taxon>
        <taxon>Rhodospirillales</taxon>
        <taxon>Rhodospirillaceae</taxon>
        <taxon>Hwanghaeella</taxon>
    </lineage>
</organism>
<keyword evidence="4" id="KW-0997">Cell inner membrane</keyword>
<reference evidence="11" key="1">
    <citation type="submission" date="2019-01" db="EMBL/GenBank/DDBJ databases">
        <title>Gri0909 isolated from a small marine red alga.</title>
        <authorList>
            <person name="Kim J."/>
            <person name="Jeong S.E."/>
            <person name="Jeon C.O."/>
        </authorList>
    </citation>
    <scope>NUCLEOTIDE SEQUENCE [LARGE SCALE GENOMIC DNA]</scope>
    <source>
        <strain evidence="11">Gri0909</strain>
    </source>
</reference>